<dbReference type="RefSeq" id="WP_203221367.1">
    <property type="nucleotide sequence ID" value="NZ_JAETXL010000003.1"/>
</dbReference>
<feature type="domain" description="VTC" evidence="2">
    <location>
        <begin position="28"/>
        <end position="233"/>
    </location>
</feature>
<organism evidence="3 4">
    <name type="scientific">Micromonospora fiedleri</name>
    <dbReference type="NCBI Taxonomy" id="1157498"/>
    <lineage>
        <taxon>Bacteria</taxon>
        <taxon>Bacillati</taxon>
        <taxon>Actinomycetota</taxon>
        <taxon>Actinomycetes</taxon>
        <taxon>Micromonosporales</taxon>
        <taxon>Micromonosporaceae</taxon>
        <taxon>Micromonospora</taxon>
    </lineage>
</organism>
<reference evidence="3 4" key="1">
    <citation type="submission" date="2021-01" db="EMBL/GenBank/DDBJ databases">
        <title>Genome sequencing of Micromonospora fiedleri MG-37.</title>
        <authorList>
            <person name="Moreland P.E.J."/>
            <person name="Stach J.E.M."/>
        </authorList>
    </citation>
    <scope>NUCLEOTIDE SEQUENCE [LARGE SCALE GENOMIC DNA]</scope>
    <source>
        <strain evidence="3 4">MG-37</strain>
    </source>
</reference>
<dbReference type="Gene3D" id="3.20.100.30">
    <property type="entry name" value="VTC, catalytic tunnel domain"/>
    <property type="match status" value="1"/>
</dbReference>
<dbReference type="Proteomes" id="UP000661193">
    <property type="component" value="Unassembled WGS sequence"/>
</dbReference>
<name>A0ABS1UJR1_9ACTN</name>
<feature type="region of interest" description="Disordered" evidence="1">
    <location>
        <begin position="251"/>
        <end position="275"/>
    </location>
</feature>
<dbReference type="Pfam" id="PF09359">
    <property type="entry name" value="VTC"/>
    <property type="match status" value="1"/>
</dbReference>
<dbReference type="EMBL" id="JAETXL010000003">
    <property type="protein sequence ID" value="MBL6276592.1"/>
    <property type="molecule type" value="Genomic_DNA"/>
</dbReference>
<dbReference type="InterPro" id="IPR042267">
    <property type="entry name" value="VTC_sf"/>
</dbReference>
<evidence type="ECO:0000313" key="4">
    <source>
        <dbReference type="Proteomes" id="UP000661193"/>
    </source>
</evidence>
<gene>
    <name evidence="3" type="ORF">JMF97_10500</name>
</gene>
<dbReference type="CDD" id="cd07750">
    <property type="entry name" value="PolyPPase_VTC_like"/>
    <property type="match status" value="1"/>
</dbReference>
<evidence type="ECO:0000313" key="3">
    <source>
        <dbReference type="EMBL" id="MBL6276592.1"/>
    </source>
</evidence>
<comment type="caution">
    <text evidence="3">The sequence shown here is derived from an EMBL/GenBank/DDBJ whole genome shotgun (WGS) entry which is preliminary data.</text>
</comment>
<keyword evidence="4" id="KW-1185">Reference proteome</keyword>
<accession>A0ABS1UJR1</accession>
<proteinExistence type="predicted"/>
<protein>
    <submittedName>
        <fullName evidence="3">Polyphosphate polymerase domain-containing protein</fullName>
    </submittedName>
</protein>
<evidence type="ECO:0000259" key="2">
    <source>
        <dbReference type="Pfam" id="PF09359"/>
    </source>
</evidence>
<evidence type="ECO:0000256" key="1">
    <source>
        <dbReference type="SAM" id="MobiDB-lite"/>
    </source>
</evidence>
<dbReference type="InterPro" id="IPR018966">
    <property type="entry name" value="VTC_domain"/>
</dbReference>
<sequence>MTPITSSVAGLAPVGLTELIDQAALQTRVDRKYVVPLDELPPLLAQLSAYARVLDIDGARAFRYESVYFDTPRLASYHCAAYRRRRRFKVRTRSYLDSAQCWLEVKLSGARGSITKHRLPYRPQDRATVHPGRAFVQEVLEREAVCAPTDSALAPVLVTTYRRVTLLLPATASRVTVDTELTWQDGDRTLRLPDLAVVETKTSRAASPVDRLLWQQGRRPVRISKYATGLAALRPDLPDSPWRRTLRRHFRDNAPPAGTAPFITTPRSEQEASCV</sequence>